<keyword evidence="3" id="KW-1185">Reference proteome</keyword>
<gene>
    <name evidence="2" type="ORF">BSTOLATCC_MIC65234</name>
</gene>
<evidence type="ECO:0000313" key="2">
    <source>
        <dbReference type="EMBL" id="CAG9335916.1"/>
    </source>
</evidence>
<evidence type="ECO:0000313" key="3">
    <source>
        <dbReference type="Proteomes" id="UP001162131"/>
    </source>
</evidence>
<proteinExistence type="predicted"/>
<dbReference type="Proteomes" id="UP001162131">
    <property type="component" value="Unassembled WGS sequence"/>
</dbReference>
<feature type="transmembrane region" description="Helical" evidence="1">
    <location>
        <begin position="12"/>
        <end position="36"/>
    </location>
</feature>
<keyword evidence="1" id="KW-0472">Membrane</keyword>
<dbReference type="AlphaFoldDB" id="A0AAU9KD02"/>
<evidence type="ECO:0000256" key="1">
    <source>
        <dbReference type="SAM" id="Phobius"/>
    </source>
</evidence>
<protein>
    <submittedName>
        <fullName evidence="2">Uncharacterized protein</fullName>
    </submittedName>
</protein>
<feature type="transmembrane region" description="Helical" evidence="1">
    <location>
        <begin position="78"/>
        <end position="96"/>
    </location>
</feature>
<dbReference type="EMBL" id="CAJZBQ010000063">
    <property type="protein sequence ID" value="CAG9335916.1"/>
    <property type="molecule type" value="Genomic_DNA"/>
</dbReference>
<accession>A0AAU9KD02</accession>
<organism evidence="2 3">
    <name type="scientific">Blepharisma stoltei</name>
    <dbReference type="NCBI Taxonomy" id="1481888"/>
    <lineage>
        <taxon>Eukaryota</taxon>
        <taxon>Sar</taxon>
        <taxon>Alveolata</taxon>
        <taxon>Ciliophora</taxon>
        <taxon>Postciliodesmatophora</taxon>
        <taxon>Heterotrichea</taxon>
        <taxon>Heterotrichida</taxon>
        <taxon>Blepharismidae</taxon>
        <taxon>Blepharisma</taxon>
    </lineage>
</organism>
<keyword evidence="1" id="KW-0812">Transmembrane</keyword>
<keyword evidence="1" id="KW-1133">Transmembrane helix</keyword>
<reference evidence="2" key="1">
    <citation type="submission" date="2021-09" db="EMBL/GenBank/DDBJ databases">
        <authorList>
            <consortium name="AG Swart"/>
            <person name="Singh M."/>
            <person name="Singh A."/>
            <person name="Seah K."/>
            <person name="Emmerich C."/>
        </authorList>
    </citation>
    <scope>NUCLEOTIDE SEQUENCE</scope>
    <source>
        <strain evidence="2">ATCC30299</strain>
    </source>
</reference>
<name>A0AAU9KD02_9CILI</name>
<comment type="caution">
    <text evidence="2">The sequence shown here is derived from an EMBL/GenBank/DDBJ whole genome shotgun (WGS) entry which is preliminary data.</text>
</comment>
<sequence>MIALQDIQLHALLHRLLLLLMCCCMGLLQGVILHLLQDRIIRNISFSIPQKQLTQFQPTKEVFIFQVAAICNGLLPSTYPIVFRLAFGWIFLALAIY</sequence>